<comment type="caution">
    <text evidence="13">The sequence shown here is derived from an EMBL/GenBank/DDBJ whole genome shotgun (WGS) entry which is preliminary data.</text>
</comment>
<reference evidence="13" key="1">
    <citation type="submission" date="2019-09" db="EMBL/GenBank/DDBJ databases">
        <title>Draft genome information of white flower Hibiscus syriacus.</title>
        <authorList>
            <person name="Kim Y.-M."/>
        </authorList>
    </citation>
    <scope>NUCLEOTIDE SEQUENCE [LARGE SCALE GENOMIC DNA]</scope>
    <source>
        <strain evidence="13">YM2019G1</strain>
    </source>
</reference>
<evidence type="ECO:0000256" key="10">
    <source>
        <dbReference type="ARBA" id="ARBA00039148"/>
    </source>
</evidence>
<dbReference type="GO" id="GO:0009851">
    <property type="term" value="P:auxin biosynthetic process"/>
    <property type="evidence" value="ECO:0007669"/>
    <property type="project" value="UniProtKB-KW"/>
</dbReference>
<evidence type="ECO:0000256" key="9">
    <source>
        <dbReference type="ARBA" id="ARBA00023070"/>
    </source>
</evidence>
<keyword evidence="6" id="KW-0521">NADP</keyword>
<keyword evidence="9" id="KW-0073">Auxin biosynthesis</keyword>
<dbReference type="GO" id="GO:0103075">
    <property type="term" value="F:indole-3-pyruvate monooxygenase activity"/>
    <property type="evidence" value="ECO:0007669"/>
    <property type="project" value="UniProtKB-EC"/>
</dbReference>
<evidence type="ECO:0000256" key="8">
    <source>
        <dbReference type="ARBA" id="ARBA00023033"/>
    </source>
</evidence>
<keyword evidence="7" id="KW-0560">Oxidoreductase</keyword>
<dbReference type="Gene3D" id="3.50.50.60">
    <property type="entry name" value="FAD/NAD(P)-binding domain"/>
    <property type="match status" value="1"/>
</dbReference>
<evidence type="ECO:0000256" key="3">
    <source>
        <dbReference type="ARBA" id="ARBA00009183"/>
    </source>
</evidence>
<name>A0A6A2ZYU9_HIBSY</name>
<accession>A0A6A2ZYU9</accession>
<keyword evidence="4" id="KW-0285">Flavoprotein</keyword>
<evidence type="ECO:0000256" key="6">
    <source>
        <dbReference type="ARBA" id="ARBA00022857"/>
    </source>
</evidence>
<dbReference type="Proteomes" id="UP000436088">
    <property type="component" value="Unassembled WGS sequence"/>
</dbReference>
<evidence type="ECO:0000256" key="1">
    <source>
        <dbReference type="ARBA" id="ARBA00001974"/>
    </source>
</evidence>
<comment type="catalytic activity">
    <reaction evidence="11">
        <text>indole-3-pyruvate + NADPH + O2 + H(+) = (indol-3-yl)acetate + CO2 + NADP(+) + H2O</text>
        <dbReference type="Rhea" id="RHEA:34331"/>
        <dbReference type="ChEBI" id="CHEBI:15377"/>
        <dbReference type="ChEBI" id="CHEBI:15378"/>
        <dbReference type="ChEBI" id="CHEBI:15379"/>
        <dbReference type="ChEBI" id="CHEBI:16526"/>
        <dbReference type="ChEBI" id="CHEBI:17640"/>
        <dbReference type="ChEBI" id="CHEBI:30854"/>
        <dbReference type="ChEBI" id="CHEBI:57783"/>
        <dbReference type="ChEBI" id="CHEBI:58349"/>
        <dbReference type="EC" id="1.14.13.168"/>
    </reaction>
</comment>
<sequence length="238" mass="26197">MTVSDVTETEVYTSRFLVVATEENSEGLIHGIDGLESYGGECIHSSQYGNGRKYRGKNVLVVSCGNSGMEIAYDLWNWVAKTSIVTRNPVHVLTKEMVKMAMVMYNTSQVHSISSKYPVGPPSSMSKLLGRSKPEKSKSYRALNALMIKSSLRSQTARRLDSMPLFSPPGTRAWSKFSSREAMRKGCPRNAFRITGEGENGTYNAGFSRRGLQGVSRDAQNIARDIHLLSAAALGFNN</sequence>
<dbReference type="EC" id="1.14.13.168" evidence="10"/>
<dbReference type="SUPFAM" id="SSF51905">
    <property type="entry name" value="FAD/NAD(P)-binding domain"/>
    <property type="match status" value="1"/>
</dbReference>
<keyword evidence="8" id="KW-0503">Monooxygenase</keyword>
<dbReference type="PANTHER" id="PTHR43539">
    <property type="entry name" value="FLAVIN-BINDING MONOOXYGENASE-LIKE PROTEIN (AFU_ORTHOLOGUE AFUA_4G09220)"/>
    <property type="match status" value="1"/>
</dbReference>
<keyword evidence="5" id="KW-0274">FAD</keyword>
<evidence type="ECO:0000256" key="11">
    <source>
        <dbReference type="ARBA" id="ARBA00047707"/>
    </source>
</evidence>
<comment type="cofactor">
    <cofactor evidence="1">
        <name>FAD</name>
        <dbReference type="ChEBI" id="CHEBI:57692"/>
    </cofactor>
</comment>
<dbReference type="InterPro" id="IPR050982">
    <property type="entry name" value="Auxin_biosynth/cation_transpt"/>
</dbReference>
<dbReference type="EMBL" id="VEPZ02001069">
    <property type="protein sequence ID" value="KAE8696292.1"/>
    <property type="molecule type" value="Genomic_DNA"/>
</dbReference>
<dbReference type="InterPro" id="IPR036188">
    <property type="entry name" value="FAD/NAD-bd_sf"/>
</dbReference>
<dbReference type="PANTHER" id="PTHR43539:SF9">
    <property type="entry name" value="INDOLE-3-PYRUVATE MONOOXYGENASE YUCCA11-RELATED"/>
    <property type="match status" value="1"/>
</dbReference>
<organism evidence="13 14">
    <name type="scientific">Hibiscus syriacus</name>
    <name type="common">Rose of Sharon</name>
    <dbReference type="NCBI Taxonomy" id="106335"/>
    <lineage>
        <taxon>Eukaryota</taxon>
        <taxon>Viridiplantae</taxon>
        <taxon>Streptophyta</taxon>
        <taxon>Embryophyta</taxon>
        <taxon>Tracheophyta</taxon>
        <taxon>Spermatophyta</taxon>
        <taxon>Magnoliopsida</taxon>
        <taxon>eudicotyledons</taxon>
        <taxon>Gunneridae</taxon>
        <taxon>Pentapetalae</taxon>
        <taxon>rosids</taxon>
        <taxon>malvids</taxon>
        <taxon>Malvales</taxon>
        <taxon>Malvaceae</taxon>
        <taxon>Malvoideae</taxon>
        <taxon>Hibiscus</taxon>
    </lineage>
</organism>
<feature type="region of interest" description="Disordered" evidence="12">
    <location>
        <begin position="116"/>
        <end position="136"/>
    </location>
</feature>
<protein>
    <recommendedName>
        <fullName evidence="10">indole-3-pyruvate monooxygenase</fullName>
        <ecNumber evidence="10">1.14.13.168</ecNumber>
    </recommendedName>
</protein>
<evidence type="ECO:0000256" key="12">
    <source>
        <dbReference type="SAM" id="MobiDB-lite"/>
    </source>
</evidence>
<gene>
    <name evidence="13" type="ORF">F3Y22_tig00110676pilonHSYRG00358</name>
</gene>
<comment type="similarity">
    <text evidence="3">Belongs to the FMO family.</text>
</comment>
<dbReference type="Pfam" id="PF13738">
    <property type="entry name" value="Pyr_redox_3"/>
    <property type="match status" value="1"/>
</dbReference>
<dbReference type="GO" id="GO:0050660">
    <property type="term" value="F:flavin adenine dinucleotide binding"/>
    <property type="evidence" value="ECO:0007669"/>
    <property type="project" value="TreeGrafter"/>
</dbReference>
<proteinExistence type="inferred from homology"/>
<evidence type="ECO:0000256" key="7">
    <source>
        <dbReference type="ARBA" id="ARBA00023002"/>
    </source>
</evidence>
<evidence type="ECO:0000256" key="4">
    <source>
        <dbReference type="ARBA" id="ARBA00022630"/>
    </source>
</evidence>
<dbReference type="AlphaFoldDB" id="A0A6A2ZYU9"/>
<comment type="pathway">
    <text evidence="2">Plant hormone metabolism; auxin biosynthesis.</text>
</comment>
<evidence type="ECO:0000313" key="14">
    <source>
        <dbReference type="Proteomes" id="UP000436088"/>
    </source>
</evidence>
<evidence type="ECO:0000256" key="2">
    <source>
        <dbReference type="ARBA" id="ARBA00004814"/>
    </source>
</evidence>
<evidence type="ECO:0000313" key="13">
    <source>
        <dbReference type="EMBL" id="KAE8696292.1"/>
    </source>
</evidence>
<keyword evidence="14" id="KW-1185">Reference proteome</keyword>
<evidence type="ECO:0000256" key="5">
    <source>
        <dbReference type="ARBA" id="ARBA00022827"/>
    </source>
</evidence>